<comment type="function">
    <text evidence="5">Part of the ABC transporter complex HmuTUV involved in hemin import. Responsible for energy coupling to the transport system.</text>
</comment>
<dbReference type="SUPFAM" id="SSF52540">
    <property type="entry name" value="P-loop containing nucleoside triphosphate hydrolases"/>
    <property type="match status" value="1"/>
</dbReference>
<comment type="caution">
    <text evidence="7">The sequence shown here is derived from an EMBL/GenBank/DDBJ whole genome shotgun (WGS) entry which is preliminary data.</text>
</comment>
<dbReference type="GO" id="GO:0016887">
    <property type="term" value="F:ATP hydrolysis activity"/>
    <property type="evidence" value="ECO:0007669"/>
    <property type="project" value="InterPro"/>
</dbReference>
<keyword evidence="2" id="KW-0547">Nucleotide-binding</keyword>
<evidence type="ECO:0000256" key="3">
    <source>
        <dbReference type="ARBA" id="ARBA00022840"/>
    </source>
</evidence>
<evidence type="ECO:0000256" key="2">
    <source>
        <dbReference type="ARBA" id="ARBA00022741"/>
    </source>
</evidence>
<gene>
    <name evidence="7" type="ORF">EBI00_10235</name>
</gene>
<dbReference type="PANTHER" id="PTHR42794">
    <property type="entry name" value="HEMIN IMPORT ATP-BINDING PROTEIN HMUV"/>
    <property type="match status" value="1"/>
</dbReference>
<evidence type="ECO:0000313" key="8">
    <source>
        <dbReference type="Proteomes" id="UP000280507"/>
    </source>
</evidence>
<keyword evidence="4" id="KW-1278">Translocase</keyword>
<organism evidence="7 8">
    <name type="scientific">Marinomonas hwangdonensis</name>
    <dbReference type="NCBI Taxonomy" id="1053647"/>
    <lineage>
        <taxon>Bacteria</taxon>
        <taxon>Pseudomonadati</taxon>
        <taxon>Pseudomonadota</taxon>
        <taxon>Gammaproteobacteria</taxon>
        <taxon>Oceanospirillales</taxon>
        <taxon>Oceanospirillaceae</taxon>
        <taxon>Marinomonas</taxon>
    </lineage>
</organism>
<keyword evidence="1" id="KW-0813">Transport</keyword>
<dbReference type="InterPro" id="IPR003439">
    <property type="entry name" value="ABC_transporter-like_ATP-bd"/>
</dbReference>
<dbReference type="InterPro" id="IPR003593">
    <property type="entry name" value="AAA+_ATPase"/>
</dbReference>
<dbReference type="GO" id="GO:0005524">
    <property type="term" value="F:ATP binding"/>
    <property type="evidence" value="ECO:0007669"/>
    <property type="project" value="UniProtKB-KW"/>
</dbReference>
<dbReference type="AlphaFoldDB" id="A0A3M8Q6K7"/>
<dbReference type="PROSITE" id="PS00211">
    <property type="entry name" value="ABC_TRANSPORTER_1"/>
    <property type="match status" value="1"/>
</dbReference>
<dbReference type="Gene3D" id="3.40.50.300">
    <property type="entry name" value="P-loop containing nucleotide triphosphate hydrolases"/>
    <property type="match status" value="1"/>
</dbReference>
<dbReference type="EMBL" id="RIZG01000005">
    <property type="protein sequence ID" value="RNF50540.1"/>
    <property type="molecule type" value="Genomic_DNA"/>
</dbReference>
<accession>A0A3M8Q6K7</accession>
<evidence type="ECO:0000256" key="4">
    <source>
        <dbReference type="ARBA" id="ARBA00022967"/>
    </source>
</evidence>
<dbReference type="SMART" id="SM00382">
    <property type="entry name" value="AAA"/>
    <property type="match status" value="1"/>
</dbReference>
<dbReference type="Proteomes" id="UP000280507">
    <property type="component" value="Unassembled WGS sequence"/>
</dbReference>
<name>A0A3M8Q6K7_9GAMM</name>
<sequence>MATVKKYSSNQLMLTVNKLSLGRSGKPLLDQVSLSIQPGQLTIILGPNGAGKSTLLKCCSGALHADNGHIHLDNKPLADWSLADLAKKRAVLTQQIHMPFTLTVKEVVSLGLAPWSLSDQQANALIHETLMDVGMADTEPRRYANLSGGEQQRIQLARVLVQLYADPNSNQDKYTKEPKYLFLDEPISALDLHQQQKVLRLLKTLTQKGLGIFCILHDINLAALYGDNLVLLEKGRVTFNGTPSQLSKGNQIETTYQADLIRLSHPDTQLPQWQFKQ</sequence>
<keyword evidence="3 7" id="KW-0067">ATP-binding</keyword>
<evidence type="ECO:0000256" key="5">
    <source>
        <dbReference type="ARBA" id="ARBA00037066"/>
    </source>
</evidence>
<dbReference type="CDD" id="cd03214">
    <property type="entry name" value="ABC_Iron-Siderophores_B12_Hemin"/>
    <property type="match status" value="1"/>
</dbReference>
<evidence type="ECO:0000313" key="7">
    <source>
        <dbReference type="EMBL" id="RNF50540.1"/>
    </source>
</evidence>
<evidence type="ECO:0000259" key="6">
    <source>
        <dbReference type="PROSITE" id="PS50893"/>
    </source>
</evidence>
<keyword evidence="8" id="KW-1185">Reference proteome</keyword>
<proteinExistence type="predicted"/>
<protein>
    <submittedName>
        <fullName evidence="7">Heme ABC transporter ATP-binding protein</fullName>
    </submittedName>
</protein>
<dbReference type="PANTHER" id="PTHR42794:SF1">
    <property type="entry name" value="HEMIN IMPORT ATP-BINDING PROTEIN HMUV"/>
    <property type="match status" value="1"/>
</dbReference>
<dbReference type="Pfam" id="PF00005">
    <property type="entry name" value="ABC_tran"/>
    <property type="match status" value="1"/>
</dbReference>
<dbReference type="InterPro" id="IPR017871">
    <property type="entry name" value="ABC_transporter-like_CS"/>
</dbReference>
<dbReference type="NCBIfam" id="NF010068">
    <property type="entry name" value="PRK13548.1"/>
    <property type="match status" value="1"/>
</dbReference>
<reference evidence="7 8" key="1">
    <citation type="journal article" date="2012" name="Int. J. Syst. Evol. Microbiol.">
        <title>Marinomonas hwangdonensis sp. nov., isolated from seawater.</title>
        <authorList>
            <person name="Jung Y.T."/>
            <person name="Oh T.K."/>
            <person name="Yoon J.H."/>
        </authorList>
    </citation>
    <scope>NUCLEOTIDE SEQUENCE [LARGE SCALE GENOMIC DNA]</scope>
    <source>
        <strain evidence="7 8">HDW-15</strain>
    </source>
</reference>
<dbReference type="PROSITE" id="PS50893">
    <property type="entry name" value="ABC_TRANSPORTER_2"/>
    <property type="match status" value="1"/>
</dbReference>
<dbReference type="InterPro" id="IPR027417">
    <property type="entry name" value="P-loop_NTPase"/>
</dbReference>
<evidence type="ECO:0000256" key="1">
    <source>
        <dbReference type="ARBA" id="ARBA00022448"/>
    </source>
</evidence>
<feature type="domain" description="ABC transporter" evidence="6">
    <location>
        <begin position="14"/>
        <end position="259"/>
    </location>
</feature>